<gene>
    <name evidence="1" type="ORF">SISSUDRAFT_1035398</name>
</gene>
<dbReference type="Proteomes" id="UP000076798">
    <property type="component" value="Unassembled WGS sequence"/>
</dbReference>
<evidence type="ECO:0000313" key="1">
    <source>
        <dbReference type="EMBL" id="KZT35645.1"/>
    </source>
</evidence>
<protein>
    <submittedName>
        <fullName evidence="1">Uncharacterized protein</fullName>
    </submittedName>
</protein>
<sequence length="130" mass="14456">MPDDHAMGRVPLFSNQALIESTIEEPGIRLEGRTRSEWSPATECMNFVREDRRMAGECEARNDEIENDEGKWIEPDEKESGIATVAAVMTGVILEIGTSVLAASCESVGGWNSAPIRNEVEVFVMKEWQL</sequence>
<accession>A0A166AT01</accession>
<dbReference type="AlphaFoldDB" id="A0A166AT01"/>
<reference evidence="1 2" key="1">
    <citation type="journal article" date="2016" name="Mol. Biol. Evol.">
        <title>Comparative Genomics of Early-Diverging Mushroom-Forming Fungi Provides Insights into the Origins of Lignocellulose Decay Capabilities.</title>
        <authorList>
            <person name="Nagy L.G."/>
            <person name="Riley R."/>
            <person name="Tritt A."/>
            <person name="Adam C."/>
            <person name="Daum C."/>
            <person name="Floudas D."/>
            <person name="Sun H."/>
            <person name="Yadav J.S."/>
            <person name="Pangilinan J."/>
            <person name="Larsson K.H."/>
            <person name="Matsuura K."/>
            <person name="Barry K."/>
            <person name="Labutti K."/>
            <person name="Kuo R."/>
            <person name="Ohm R.A."/>
            <person name="Bhattacharya S.S."/>
            <person name="Shirouzu T."/>
            <person name="Yoshinaga Y."/>
            <person name="Martin F.M."/>
            <person name="Grigoriev I.V."/>
            <person name="Hibbett D.S."/>
        </authorList>
    </citation>
    <scope>NUCLEOTIDE SEQUENCE [LARGE SCALE GENOMIC DNA]</scope>
    <source>
        <strain evidence="1 2">HHB10207 ss-3</strain>
    </source>
</reference>
<name>A0A166AT01_9AGAM</name>
<organism evidence="1 2">
    <name type="scientific">Sistotremastrum suecicum HHB10207 ss-3</name>
    <dbReference type="NCBI Taxonomy" id="1314776"/>
    <lineage>
        <taxon>Eukaryota</taxon>
        <taxon>Fungi</taxon>
        <taxon>Dikarya</taxon>
        <taxon>Basidiomycota</taxon>
        <taxon>Agaricomycotina</taxon>
        <taxon>Agaricomycetes</taxon>
        <taxon>Sistotremastrales</taxon>
        <taxon>Sistotremastraceae</taxon>
        <taxon>Sistotremastrum</taxon>
    </lineage>
</organism>
<proteinExistence type="predicted"/>
<dbReference type="EMBL" id="KV428132">
    <property type="protein sequence ID" value="KZT35645.1"/>
    <property type="molecule type" value="Genomic_DNA"/>
</dbReference>
<keyword evidence="2" id="KW-1185">Reference proteome</keyword>
<evidence type="ECO:0000313" key="2">
    <source>
        <dbReference type="Proteomes" id="UP000076798"/>
    </source>
</evidence>